<evidence type="ECO:0000313" key="2">
    <source>
        <dbReference type="EMBL" id="GAA2635879.1"/>
    </source>
</evidence>
<organism evidence="2 3">
    <name type="scientific">Streptomyces vastus</name>
    <dbReference type="NCBI Taxonomy" id="285451"/>
    <lineage>
        <taxon>Bacteria</taxon>
        <taxon>Bacillati</taxon>
        <taxon>Actinomycetota</taxon>
        <taxon>Actinomycetes</taxon>
        <taxon>Kitasatosporales</taxon>
        <taxon>Streptomycetaceae</taxon>
        <taxon>Streptomyces</taxon>
    </lineage>
</organism>
<sequence length="74" mass="7843">MYARVTGSGPSGEGTEKVTDRGPGEDEDENEEGTGRLTGADMELLLVWGQGGRTQGWPAHPLLLDSLSATATRR</sequence>
<feature type="compositionally biased region" description="Basic and acidic residues" evidence="1">
    <location>
        <begin position="14"/>
        <end position="24"/>
    </location>
</feature>
<proteinExistence type="predicted"/>
<name>A0ABP6D7D7_9ACTN</name>
<dbReference type="Proteomes" id="UP001500151">
    <property type="component" value="Unassembled WGS sequence"/>
</dbReference>
<gene>
    <name evidence="2" type="ORF">GCM10010307_32340</name>
</gene>
<feature type="region of interest" description="Disordered" evidence="1">
    <location>
        <begin position="1"/>
        <end position="39"/>
    </location>
</feature>
<evidence type="ECO:0000256" key="1">
    <source>
        <dbReference type="SAM" id="MobiDB-lite"/>
    </source>
</evidence>
<comment type="caution">
    <text evidence="2">The sequence shown here is derived from an EMBL/GenBank/DDBJ whole genome shotgun (WGS) entry which is preliminary data.</text>
</comment>
<keyword evidence="3" id="KW-1185">Reference proteome</keyword>
<evidence type="ECO:0000313" key="3">
    <source>
        <dbReference type="Proteomes" id="UP001500151"/>
    </source>
</evidence>
<accession>A0ABP6D7D7</accession>
<protein>
    <submittedName>
        <fullName evidence="2">Uncharacterized protein</fullName>
    </submittedName>
</protein>
<reference evidence="3" key="1">
    <citation type="journal article" date="2019" name="Int. J. Syst. Evol. Microbiol.">
        <title>The Global Catalogue of Microorganisms (GCM) 10K type strain sequencing project: providing services to taxonomists for standard genome sequencing and annotation.</title>
        <authorList>
            <consortium name="The Broad Institute Genomics Platform"/>
            <consortium name="The Broad Institute Genome Sequencing Center for Infectious Disease"/>
            <person name="Wu L."/>
            <person name="Ma J."/>
        </authorList>
    </citation>
    <scope>NUCLEOTIDE SEQUENCE [LARGE SCALE GENOMIC DNA]</scope>
    <source>
        <strain evidence="3">JCM 4524</strain>
    </source>
</reference>
<dbReference type="EMBL" id="BAAASJ010000032">
    <property type="protein sequence ID" value="GAA2635879.1"/>
    <property type="molecule type" value="Genomic_DNA"/>
</dbReference>